<keyword evidence="2" id="KW-1133">Transmembrane helix</keyword>
<evidence type="ECO:0000313" key="3">
    <source>
        <dbReference type="EMBL" id="KAF2188029.1"/>
    </source>
</evidence>
<feature type="region of interest" description="Disordered" evidence="1">
    <location>
        <begin position="136"/>
        <end position="155"/>
    </location>
</feature>
<dbReference type="CDD" id="cd00161">
    <property type="entry name" value="beta-trefoil_Ricin-like"/>
    <property type="match status" value="1"/>
</dbReference>
<keyword evidence="2" id="KW-0812">Transmembrane</keyword>
<dbReference type="Proteomes" id="UP000800200">
    <property type="component" value="Unassembled WGS sequence"/>
</dbReference>
<feature type="compositionally biased region" description="Polar residues" evidence="1">
    <location>
        <begin position="139"/>
        <end position="155"/>
    </location>
</feature>
<proteinExistence type="predicted"/>
<dbReference type="OrthoDB" id="9986966at2759"/>
<reference evidence="3" key="1">
    <citation type="journal article" date="2020" name="Stud. Mycol.">
        <title>101 Dothideomycetes genomes: a test case for predicting lifestyles and emergence of pathogens.</title>
        <authorList>
            <person name="Haridas S."/>
            <person name="Albert R."/>
            <person name="Binder M."/>
            <person name="Bloem J."/>
            <person name="Labutti K."/>
            <person name="Salamov A."/>
            <person name="Andreopoulos B."/>
            <person name="Baker S."/>
            <person name="Barry K."/>
            <person name="Bills G."/>
            <person name="Bluhm B."/>
            <person name="Cannon C."/>
            <person name="Castanera R."/>
            <person name="Culley D."/>
            <person name="Daum C."/>
            <person name="Ezra D."/>
            <person name="Gonzalez J."/>
            <person name="Henrissat B."/>
            <person name="Kuo A."/>
            <person name="Liang C."/>
            <person name="Lipzen A."/>
            <person name="Lutzoni F."/>
            <person name="Magnuson J."/>
            <person name="Mondo S."/>
            <person name="Nolan M."/>
            <person name="Ohm R."/>
            <person name="Pangilinan J."/>
            <person name="Park H.-J."/>
            <person name="Ramirez L."/>
            <person name="Alfaro M."/>
            <person name="Sun H."/>
            <person name="Tritt A."/>
            <person name="Yoshinaga Y."/>
            <person name="Zwiers L.-H."/>
            <person name="Turgeon B."/>
            <person name="Goodwin S."/>
            <person name="Spatafora J."/>
            <person name="Crous P."/>
            <person name="Grigoriev I."/>
        </authorList>
    </citation>
    <scope>NUCLEOTIDE SEQUENCE</scope>
    <source>
        <strain evidence="3">CBS 207.26</strain>
    </source>
</reference>
<evidence type="ECO:0000256" key="1">
    <source>
        <dbReference type="SAM" id="MobiDB-lite"/>
    </source>
</evidence>
<dbReference type="Gene3D" id="2.80.10.50">
    <property type="match status" value="1"/>
</dbReference>
<dbReference type="SUPFAM" id="SSF50370">
    <property type="entry name" value="Ricin B-like lectins"/>
    <property type="match status" value="1"/>
</dbReference>
<evidence type="ECO:0000256" key="2">
    <source>
        <dbReference type="SAM" id="Phobius"/>
    </source>
</evidence>
<dbReference type="EMBL" id="ML994625">
    <property type="protein sequence ID" value="KAF2188029.1"/>
    <property type="molecule type" value="Genomic_DNA"/>
</dbReference>
<accession>A0A6A6EBU6</accession>
<dbReference type="AlphaFoldDB" id="A0A6A6EBU6"/>
<name>A0A6A6EBU6_9PEZI</name>
<keyword evidence="2" id="KW-0472">Membrane</keyword>
<keyword evidence="4" id="KW-1185">Reference proteome</keyword>
<gene>
    <name evidence="3" type="ORF">K469DRAFT_704302</name>
</gene>
<evidence type="ECO:0008006" key="5">
    <source>
        <dbReference type="Google" id="ProtNLM"/>
    </source>
</evidence>
<feature type="transmembrane region" description="Helical" evidence="2">
    <location>
        <begin position="204"/>
        <end position="228"/>
    </location>
</feature>
<protein>
    <recommendedName>
        <fullName evidence="5">Carbohydrate-binding module family 13 protein</fullName>
    </recommendedName>
</protein>
<evidence type="ECO:0000313" key="4">
    <source>
        <dbReference type="Proteomes" id="UP000800200"/>
    </source>
</evidence>
<sequence length="254" mass="27178">MVDIDLNEKYTLTNSLVGNSKVLASSRDNEQVVVESAGTNDNQLWYFMETNVSGTYRMHTVQKGDAQVLEVLNFYGVKSLGLHFFNTGPSTGQYWRLDEWDDGSVKITNEFSGPDIHLGVTEGSLEPTLAGGDKPGQHWTLSQLGSTPTSSATRTGSLTELVTKTISPIATSELLTNIPSPCASTAAACTTSASTPNSNSDRNAIIGGAVGGGVAGLALSVAGIWLYLRKRRQSRRMAPLTDPMMTIPHVNRNA</sequence>
<dbReference type="InterPro" id="IPR035992">
    <property type="entry name" value="Ricin_B-like_lectins"/>
</dbReference>
<organism evidence="3 4">
    <name type="scientific">Zopfia rhizophila CBS 207.26</name>
    <dbReference type="NCBI Taxonomy" id="1314779"/>
    <lineage>
        <taxon>Eukaryota</taxon>
        <taxon>Fungi</taxon>
        <taxon>Dikarya</taxon>
        <taxon>Ascomycota</taxon>
        <taxon>Pezizomycotina</taxon>
        <taxon>Dothideomycetes</taxon>
        <taxon>Dothideomycetes incertae sedis</taxon>
        <taxon>Zopfiaceae</taxon>
        <taxon>Zopfia</taxon>
    </lineage>
</organism>